<dbReference type="SUPFAM" id="SSF52091">
    <property type="entry name" value="SpoIIaa-like"/>
    <property type="match status" value="1"/>
</dbReference>
<dbReference type="Gene3D" id="3.30.750.24">
    <property type="entry name" value="STAS domain"/>
    <property type="match status" value="1"/>
</dbReference>
<dbReference type="SUPFAM" id="SSF55781">
    <property type="entry name" value="GAF domain-like"/>
    <property type="match status" value="1"/>
</dbReference>
<dbReference type="Proteomes" id="UP000525923">
    <property type="component" value="Unassembled WGS sequence"/>
</dbReference>
<proteinExistence type="predicted"/>
<dbReference type="InterPro" id="IPR051932">
    <property type="entry name" value="Bact_StressResp_Reg"/>
</dbReference>
<reference evidence="2 3" key="1">
    <citation type="submission" date="2020-08" db="EMBL/GenBank/DDBJ databases">
        <title>Genomic Encyclopedia of Type Strains, Phase IV (KMG-IV): sequencing the most valuable type-strain genomes for metagenomic binning, comparative biology and taxonomic classification.</title>
        <authorList>
            <person name="Goeker M."/>
        </authorList>
    </citation>
    <scope>NUCLEOTIDE SEQUENCE [LARGE SCALE GENOMIC DNA]</scope>
    <source>
        <strain evidence="2 3">DSM 15895</strain>
    </source>
</reference>
<accession>A0A7W8CW30</accession>
<dbReference type="AlphaFoldDB" id="A0A7W8CW30"/>
<dbReference type="InterPro" id="IPR029016">
    <property type="entry name" value="GAF-like_dom_sf"/>
</dbReference>
<dbReference type="InterPro" id="IPR003018">
    <property type="entry name" value="GAF"/>
</dbReference>
<evidence type="ECO:0000313" key="2">
    <source>
        <dbReference type="EMBL" id="MBB5181292.1"/>
    </source>
</evidence>
<dbReference type="OrthoDB" id="1120027at2"/>
<evidence type="ECO:0000259" key="1">
    <source>
        <dbReference type="PROSITE" id="PS50801"/>
    </source>
</evidence>
<name>A0A7W8CW30_9BACL</name>
<feature type="domain" description="STAS" evidence="1">
    <location>
        <begin position="165"/>
        <end position="275"/>
    </location>
</feature>
<dbReference type="PROSITE" id="PS50801">
    <property type="entry name" value="STAS"/>
    <property type="match status" value="1"/>
</dbReference>
<evidence type="ECO:0000313" key="3">
    <source>
        <dbReference type="Proteomes" id="UP000525923"/>
    </source>
</evidence>
<dbReference type="Pfam" id="PF01740">
    <property type="entry name" value="STAS"/>
    <property type="match status" value="1"/>
</dbReference>
<gene>
    <name evidence="2" type="ORF">HNQ44_002757</name>
</gene>
<dbReference type="PANTHER" id="PTHR33745:SF8">
    <property type="entry name" value="BLUE-LIGHT PHOTORECEPTOR"/>
    <property type="match status" value="1"/>
</dbReference>
<dbReference type="InterPro" id="IPR036513">
    <property type="entry name" value="STAS_dom_sf"/>
</dbReference>
<dbReference type="PANTHER" id="PTHR33745">
    <property type="entry name" value="RSBT ANTAGONIST PROTEIN RSBS-RELATED"/>
    <property type="match status" value="1"/>
</dbReference>
<dbReference type="EMBL" id="JACHHE010000008">
    <property type="protein sequence ID" value="MBB5181292.1"/>
    <property type="molecule type" value="Genomic_DNA"/>
</dbReference>
<comment type="caution">
    <text evidence="2">The sequence shown here is derived from an EMBL/GenBank/DDBJ whole genome shotgun (WGS) entry which is preliminary data.</text>
</comment>
<keyword evidence="3" id="KW-1185">Reference proteome</keyword>
<sequence length="284" mass="31351">MSLKDMRKLRSFQNFDEAAEHILHMLSKQMNINTLFIAKNDGVTNKIIKAVNTREELVQEGSSTPFEQTFCSLSVNYGDEPLKIGDISKSEVAGKLKIASQFNNGSFMGIPVYYENGDIYGTICGLDNQPFDFTEEHQQSFEMMSALLTYVLELEKANEQIQSLSSPLVPVAKGVSILPIIGHITPRRAQAIIEDVLEKCGAEMDYLIIDVSGVTQLNSEVGKYLLMLVSALKIIGVAPVITGIQPFMALKVPHFAAALKGEMIEANLEMALSKLGFVLKRESK</sequence>
<dbReference type="Gene3D" id="3.30.450.40">
    <property type="match status" value="1"/>
</dbReference>
<protein>
    <submittedName>
        <fullName evidence="2">RsbT co-antagonist protein RsbR</fullName>
    </submittedName>
</protein>
<organism evidence="2 3">
    <name type="scientific">Planococcus koreensis</name>
    <dbReference type="NCBI Taxonomy" id="112331"/>
    <lineage>
        <taxon>Bacteria</taxon>
        <taxon>Bacillati</taxon>
        <taxon>Bacillota</taxon>
        <taxon>Bacilli</taxon>
        <taxon>Bacillales</taxon>
        <taxon>Caryophanaceae</taxon>
        <taxon>Planococcus</taxon>
    </lineage>
</organism>
<dbReference type="RefSeq" id="WP_135503459.1">
    <property type="nucleotide sequence ID" value="NZ_JACHHE010000008.1"/>
</dbReference>
<dbReference type="Pfam" id="PF01590">
    <property type="entry name" value="GAF"/>
    <property type="match status" value="1"/>
</dbReference>
<dbReference type="CDD" id="cd07041">
    <property type="entry name" value="STAS_RsbR_RsbS_like"/>
    <property type="match status" value="1"/>
</dbReference>
<dbReference type="InterPro" id="IPR002645">
    <property type="entry name" value="STAS_dom"/>
</dbReference>